<feature type="region of interest" description="Disordered" evidence="1">
    <location>
        <begin position="73"/>
        <end position="118"/>
    </location>
</feature>
<protein>
    <submittedName>
        <fullName evidence="3">Uncharacterized protein</fullName>
    </submittedName>
</protein>
<feature type="chain" id="PRO_5007806409" evidence="2">
    <location>
        <begin position="18"/>
        <end position="168"/>
    </location>
</feature>
<feature type="compositionally biased region" description="Basic and acidic residues" evidence="1">
    <location>
        <begin position="107"/>
        <end position="118"/>
    </location>
</feature>
<keyword evidence="4" id="KW-1185">Reference proteome</keyword>
<evidence type="ECO:0000256" key="2">
    <source>
        <dbReference type="SAM" id="SignalP"/>
    </source>
</evidence>
<proteinExistence type="predicted"/>
<dbReference type="Proteomes" id="UP000070133">
    <property type="component" value="Unassembled WGS sequence"/>
</dbReference>
<dbReference type="AlphaFoldDB" id="A0A139HAK6"/>
<evidence type="ECO:0000313" key="4">
    <source>
        <dbReference type="Proteomes" id="UP000070133"/>
    </source>
</evidence>
<organism evidence="3 4">
    <name type="scientific">Pseudocercospora eumusae</name>
    <dbReference type="NCBI Taxonomy" id="321146"/>
    <lineage>
        <taxon>Eukaryota</taxon>
        <taxon>Fungi</taxon>
        <taxon>Dikarya</taxon>
        <taxon>Ascomycota</taxon>
        <taxon>Pezizomycotina</taxon>
        <taxon>Dothideomycetes</taxon>
        <taxon>Dothideomycetidae</taxon>
        <taxon>Mycosphaerellales</taxon>
        <taxon>Mycosphaerellaceae</taxon>
        <taxon>Pseudocercospora</taxon>
    </lineage>
</organism>
<evidence type="ECO:0000313" key="3">
    <source>
        <dbReference type="EMBL" id="KXS99463.1"/>
    </source>
</evidence>
<keyword evidence="2" id="KW-0732">Signal</keyword>
<accession>A0A139HAK6</accession>
<gene>
    <name evidence="3" type="ORF">AC578_3781</name>
</gene>
<comment type="caution">
    <text evidence="3">The sequence shown here is derived from an EMBL/GenBank/DDBJ whole genome shotgun (WGS) entry which is preliminary data.</text>
</comment>
<evidence type="ECO:0000256" key="1">
    <source>
        <dbReference type="SAM" id="MobiDB-lite"/>
    </source>
</evidence>
<feature type="signal peptide" evidence="2">
    <location>
        <begin position="1"/>
        <end position="17"/>
    </location>
</feature>
<sequence>MRLFAVLPLLAIVGVQATPTKTGDQVLDNRGEQDFQKRWWHPTPTHREGWGKHSSIPSPSMPVGSAIPSHISAIPSQIPKGSGHGWGGKGGKGGKGDNPWNRSKAPTKPEEWYEKHDPPPRWRNLSGRWPISFHLDFNERMVIERHFECGRYSSACRSLGLRFARSFI</sequence>
<dbReference type="EMBL" id="LFZN01000091">
    <property type="protein sequence ID" value="KXS99463.1"/>
    <property type="molecule type" value="Genomic_DNA"/>
</dbReference>
<reference evidence="3 4" key="1">
    <citation type="submission" date="2015-07" db="EMBL/GenBank/DDBJ databases">
        <title>Comparative genomics of the Sigatoka disease complex on banana suggests a link between parallel evolutionary changes in Pseudocercospora fijiensis and Pseudocercospora eumusae and increased virulence on the banana host.</title>
        <authorList>
            <person name="Chang T.-C."/>
            <person name="Salvucci A."/>
            <person name="Crous P.W."/>
            <person name="Stergiopoulos I."/>
        </authorList>
    </citation>
    <scope>NUCLEOTIDE SEQUENCE [LARGE SCALE GENOMIC DNA]</scope>
    <source>
        <strain evidence="3 4">CBS 114824</strain>
    </source>
</reference>
<name>A0A139HAK6_9PEZI</name>
<feature type="compositionally biased region" description="Gly residues" evidence="1">
    <location>
        <begin position="82"/>
        <end position="93"/>
    </location>
</feature>